<dbReference type="InterPro" id="IPR029016">
    <property type="entry name" value="GAF-like_dom_sf"/>
</dbReference>
<feature type="domain" description="PucR C-terminal helix-turn-helix" evidence="2">
    <location>
        <begin position="352"/>
        <end position="410"/>
    </location>
</feature>
<reference evidence="5" key="1">
    <citation type="journal article" date="2019" name="Int. J. Syst. Evol. Microbiol.">
        <title>The Global Catalogue of Microorganisms (GCM) 10K type strain sequencing project: providing services to taxonomists for standard genome sequencing and annotation.</title>
        <authorList>
            <consortium name="The Broad Institute Genomics Platform"/>
            <consortium name="The Broad Institute Genome Sequencing Center for Infectious Disease"/>
            <person name="Wu L."/>
            <person name="Ma J."/>
        </authorList>
    </citation>
    <scope>NUCLEOTIDE SEQUENCE [LARGE SCALE GENOMIC DNA]</scope>
    <source>
        <strain evidence="5">KCTC 13193</strain>
    </source>
</reference>
<keyword evidence="5" id="KW-1185">Reference proteome</keyword>
<dbReference type="InterPro" id="IPR042070">
    <property type="entry name" value="PucR_C-HTH_sf"/>
</dbReference>
<evidence type="ECO:0000256" key="1">
    <source>
        <dbReference type="ARBA" id="ARBA00006754"/>
    </source>
</evidence>
<evidence type="ECO:0000259" key="3">
    <source>
        <dbReference type="Pfam" id="PF17853"/>
    </source>
</evidence>
<dbReference type="Proteomes" id="UP001595387">
    <property type="component" value="Unassembled WGS sequence"/>
</dbReference>
<dbReference type="Pfam" id="PF13556">
    <property type="entry name" value="HTH_30"/>
    <property type="match status" value="1"/>
</dbReference>
<dbReference type="InterPro" id="IPR041522">
    <property type="entry name" value="CdaR_GGDEF"/>
</dbReference>
<dbReference type="EMBL" id="JBHRRZ010000039">
    <property type="protein sequence ID" value="MFC2949811.1"/>
    <property type="molecule type" value="Genomic_DNA"/>
</dbReference>
<dbReference type="PANTHER" id="PTHR33744">
    <property type="entry name" value="CARBOHYDRATE DIACID REGULATOR"/>
    <property type="match status" value="1"/>
</dbReference>
<evidence type="ECO:0000313" key="5">
    <source>
        <dbReference type="Proteomes" id="UP001595387"/>
    </source>
</evidence>
<gene>
    <name evidence="4" type="ORF">ACFODW_15925</name>
</gene>
<comment type="caution">
    <text evidence="4">The sequence shown here is derived from an EMBL/GenBank/DDBJ whole genome shotgun (WGS) entry which is preliminary data.</text>
</comment>
<dbReference type="Gene3D" id="3.30.450.40">
    <property type="match status" value="1"/>
</dbReference>
<organism evidence="4 5">
    <name type="scientific">Virgibacillus sediminis</name>
    <dbReference type="NCBI Taxonomy" id="202260"/>
    <lineage>
        <taxon>Bacteria</taxon>
        <taxon>Bacillati</taxon>
        <taxon>Bacillota</taxon>
        <taxon>Bacilli</taxon>
        <taxon>Bacillales</taxon>
        <taxon>Bacillaceae</taxon>
        <taxon>Virgibacillus</taxon>
    </lineage>
</organism>
<dbReference type="InterPro" id="IPR025736">
    <property type="entry name" value="PucR_C-HTH_dom"/>
</dbReference>
<evidence type="ECO:0000259" key="2">
    <source>
        <dbReference type="Pfam" id="PF13556"/>
    </source>
</evidence>
<dbReference type="PANTHER" id="PTHR33744:SF1">
    <property type="entry name" value="DNA-BINDING TRANSCRIPTIONAL ACTIVATOR ADER"/>
    <property type="match status" value="1"/>
</dbReference>
<dbReference type="Gene3D" id="1.10.10.2840">
    <property type="entry name" value="PucR C-terminal helix-turn-helix domain"/>
    <property type="match status" value="1"/>
</dbReference>
<dbReference type="InterPro" id="IPR051448">
    <property type="entry name" value="CdaR-like_regulators"/>
</dbReference>
<dbReference type="RefSeq" id="WP_390307781.1">
    <property type="nucleotide sequence ID" value="NZ_JBHRRZ010000039.1"/>
</dbReference>
<feature type="domain" description="CdaR GGDEF-like" evidence="3">
    <location>
        <begin position="171"/>
        <end position="298"/>
    </location>
</feature>
<proteinExistence type="inferred from homology"/>
<accession>A0ABV7AA93</accession>
<name>A0ABV7AA93_9BACI</name>
<evidence type="ECO:0000313" key="4">
    <source>
        <dbReference type="EMBL" id="MFC2949811.1"/>
    </source>
</evidence>
<comment type="similarity">
    <text evidence="1">Belongs to the CdaR family.</text>
</comment>
<protein>
    <submittedName>
        <fullName evidence="4">PucR family transcriptional regulator</fullName>
    </submittedName>
</protein>
<sequence>MCKSPNDRPQTRLTGAFDSLDSLADRIGELLECPVTIEDSNHQIISYSEHHGDIDDVRRATIMSRRVPDKVISSLWKNGYMTKLFDNDEPVAIPEIKSVGLGNRVAVSIRRNNEILGFIWVHADGQQMSEDKIHLLKEAVRLVKNLLLKDRSRVRTVTASYKGFFWQLLTGDLDDMKEMKDQARRLGIQLEGRLAMVIMEFPGEVTETIEKHANYLAETLGEIQVVCRMFDHNHLLLLVRLPAEEDTGQYLKGYIGQFIQLISTRLHIDTVHGTGGNICQSVRQIPKSYSEALHVLELKRKFPDELADTCLYQELGIYQFIEDLHDMQLSTQYRNEKLERLRKYDQKNQTALLQTLKKYLEFDSNVYRAAKSLHVHPNTLNYRLKRIAEIGAIDLKSPDQKLTAYLDLKIEGMQEGL</sequence>
<dbReference type="Pfam" id="PF17853">
    <property type="entry name" value="GGDEF_2"/>
    <property type="match status" value="1"/>
</dbReference>